<dbReference type="STRING" id="440514.SAMN04488010_1810"/>
<keyword evidence="2" id="KW-1185">Reference proteome</keyword>
<reference evidence="2" key="1">
    <citation type="submission" date="2016-10" db="EMBL/GenBank/DDBJ databases">
        <authorList>
            <person name="Varghese N."/>
            <person name="Submissions S."/>
        </authorList>
    </citation>
    <scope>NUCLEOTIDE SEQUENCE [LARGE SCALE GENOMIC DNA]</scope>
    <source>
        <strain evidence="2">DSM 19891</strain>
    </source>
</reference>
<protein>
    <submittedName>
        <fullName evidence="1">Uncharacterized protein</fullName>
    </submittedName>
</protein>
<dbReference type="Pfam" id="PF18849">
    <property type="entry name" value="baeRF_family7"/>
    <property type="match status" value="1"/>
</dbReference>
<dbReference type="RefSeq" id="WP_091902713.1">
    <property type="nucleotide sequence ID" value="NZ_FOYX01000001.1"/>
</dbReference>
<sequence length="390" mass="45452">MYTAEKLPLPKSTFESLMAKKALHCVSIYLTMDKKGMEQNLHLAQAILKNCLEEVRTVLLQYQLHDNEVEDYLDPITQLLDRVDLWRNPSDGLAIFLNPDTGLQYFQVPLLFEIQTYVANHFYLKPLLPMYHNNGTYYLLELSRDYVKLYKASRYQFKDLFVEDFAPKRLEEAVGFDYRPKMLQFRNAQNLGRAGVFHGHGEGKDDDKKEMVKFFRVLDKGIKKTIENQNAPLILACTDYLYSIYKQTSTYKNIYDRHLGGDPEFKVKTSLHQDSWELIEPYFKILESEMIQKFKDLSYSQKTSYEIDEILKAIFQGTVEVLFVENESDVFGTFNLKTNRVTVEKSKDISNTSLTNLAAIECYKLGGKVFLLPAEHMPMKNSNLNAIFRY</sequence>
<gene>
    <name evidence="1" type="ORF">SAMN04488010_1810</name>
</gene>
<organism evidence="1 2">
    <name type="scientific">Maribacter stanieri</name>
    <dbReference type="NCBI Taxonomy" id="440514"/>
    <lineage>
        <taxon>Bacteria</taxon>
        <taxon>Pseudomonadati</taxon>
        <taxon>Bacteroidota</taxon>
        <taxon>Flavobacteriia</taxon>
        <taxon>Flavobacteriales</taxon>
        <taxon>Flavobacteriaceae</taxon>
        <taxon>Maribacter</taxon>
    </lineage>
</organism>
<dbReference type="Proteomes" id="UP000199462">
    <property type="component" value="Unassembled WGS sequence"/>
</dbReference>
<dbReference type="EMBL" id="FOYX01000001">
    <property type="protein sequence ID" value="SFR66728.1"/>
    <property type="molecule type" value="Genomic_DNA"/>
</dbReference>
<evidence type="ECO:0000313" key="2">
    <source>
        <dbReference type="Proteomes" id="UP000199462"/>
    </source>
</evidence>
<dbReference type="AlphaFoldDB" id="A0A1I6IJ61"/>
<dbReference type="InterPro" id="IPR040837">
    <property type="entry name" value="Bact_RF_family7"/>
</dbReference>
<name>A0A1I6IJ61_9FLAO</name>
<accession>A0A1I6IJ61</accession>
<proteinExistence type="predicted"/>
<evidence type="ECO:0000313" key="1">
    <source>
        <dbReference type="EMBL" id="SFR66728.1"/>
    </source>
</evidence>